<reference evidence="5 6" key="1">
    <citation type="submission" date="2024-09" db="EMBL/GenBank/DDBJ databases">
        <authorList>
            <person name="Sun Q."/>
            <person name="Mori K."/>
        </authorList>
    </citation>
    <scope>NUCLEOTIDE SEQUENCE [LARGE SCALE GENOMIC DNA]</scope>
    <source>
        <strain evidence="5 6">JCM 1334</strain>
    </source>
</reference>
<evidence type="ECO:0000256" key="3">
    <source>
        <dbReference type="ARBA" id="ARBA00023163"/>
    </source>
</evidence>
<proteinExistence type="predicted"/>
<keyword evidence="6" id="KW-1185">Reference proteome</keyword>
<evidence type="ECO:0000313" key="5">
    <source>
        <dbReference type="EMBL" id="MFB9818177.1"/>
    </source>
</evidence>
<evidence type="ECO:0000256" key="1">
    <source>
        <dbReference type="ARBA" id="ARBA00023015"/>
    </source>
</evidence>
<dbReference type="PANTHER" id="PTHR46797:SF23">
    <property type="entry name" value="HTH-TYPE TRANSCRIPTIONAL REGULATOR SUTR"/>
    <property type="match status" value="1"/>
</dbReference>
<comment type="caution">
    <text evidence="5">The sequence shown here is derived from an EMBL/GenBank/DDBJ whole genome shotgun (WGS) entry which is preliminary data.</text>
</comment>
<dbReference type="SMART" id="SM00530">
    <property type="entry name" value="HTH_XRE"/>
    <property type="match status" value="1"/>
</dbReference>
<accession>A0ABV5XTY2</accession>
<protein>
    <submittedName>
        <fullName evidence="5">Helix-turn-helix domain-containing protein</fullName>
    </submittedName>
</protein>
<dbReference type="Pfam" id="PF01381">
    <property type="entry name" value="HTH_3"/>
    <property type="match status" value="1"/>
</dbReference>
<evidence type="ECO:0000259" key="4">
    <source>
        <dbReference type="PROSITE" id="PS50943"/>
    </source>
</evidence>
<evidence type="ECO:0000313" key="6">
    <source>
        <dbReference type="Proteomes" id="UP001589702"/>
    </source>
</evidence>
<dbReference type="CDD" id="cd00093">
    <property type="entry name" value="HTH_XRE"/>
    <property type="match status" value="1"/>
</dbReference>
<dbReference type="InterPro" id="IPR010982">
    <property type="entry name" value="Lambda_DNA-bd_dom_sf"/>
</dbReference>
<dbReference type="Proteomes" id="UP001589702">
    <property type="component" value="Unassembled WGS sequence"/>
</dbReference>
<dbReference type="Gene3D" id="1.10.260.40">
    <property type="entry name" value="lambda repressor-like DNA-binding domains"/>
    <property type="match status" value="1"/>
</dbReference>
<evidence type="ECO:0000256" key="2">
    <source>
        <dbReference type="ARBA" id="ARBA00023125"/>
    </source>
</evidence>
<dbReference type="RefSeq" id="WP_234754818.1">
    <property type="nucleotide sequence ID" value="NZ_BAAAWN010000001.1"/>
</dbReference>
<keyword evidence="3" id="KW-0804">Transcription</keyword>
<dbReference type="PROSITE" id="PS50943">
    <property type="entry name" value="HTH_CROC1"/>
    <property type="match status" value="1"/>
</dbReference>
<dbReference type="EMBL" id="JBHMBC010000004">
    <property type="protein sequence ID" value="MFB9818177.1"/>
    <property type="molecule type" value="Genomic_DNA"/>
</dbReference>
<dbReference type="SUPFAM" id="SSF47413">
    <property type="entry name" value="lambda repressor-like DNA-binding domains"/>
    <property type="match status" value="1"/>
</dbReference>
<gene>
    <name evidence="5" type="ORF">ACFFP1_01530</name>
</gene>
<sequence length="96" mass="11009">MLTRISQTPPRWKKRREQVGSRIRELRIGQELTQEAFGLEAGLSRVMIIGIERGKKSIAYERIWDIADVLGVDVTDFFSDPSSTPSTEPHRRGRVK</sequence>
<keyword evidence="1" id="KW-0805">Transcription regulation</keyword>
<organism evidence="5 6">
    <name type="scientific">Arthrobacter ramosus</name>
    <dbReference type="NCBI Taxonomy" id="1672"/>
    <lineage>
        <taxon>Bacteria</taxon>
        <taxon>Bacillati</taxon>
        <taxon>Actinomycetota</taxon>
        <taxon>Actinomycetes</taxon>
        <taxon>Micrococcales</taxon>
        <taxon>Micrococcaceae</taxon>
        <taxon>Arthrobacter</taxon>
    </lineage>
</organism>
<dbReference type="InterPro" id="IPR001387">
    <property type="entry name" value="Cro/C1-type_HTH"/>
</dbReference>
<feature type="domain" description="HTH cro/C1-type" evidence="4">
    <location>
        <begin position="23"/>
        <end position="77"/>
    </location>
</feature>
<dbReference type="PANTHER" id="PTHR46797">
    <property type="entry name" value="HTH-TYPE TRANSCRIPTIONAL REGULATOR"/>
    <property type="match status" value="1"/>
</dbReference>
<keyword evidence="2" id="KW-0238">DNA-binding</keyword>
<dbReference type="InterPro" id="IPR050807">
    <property type="entry name" value="TransReg_Diox_bact_type"/>
</dbReference>
<name>A0ABV5XTY2_ARTRM</name>